<reference evidence="3" key="1">
    <citation type="submission" date="2011-07" db="EMBL/GenBank/DDBJ databases">
        <authorList>
            <consortium name="Caenorhabditis brenneri Sequencing and Analysis Consortium"/>
            <person name="Wilson R.K."/>
        </authorList>
    </citation>
    <scope>NUCLEOTIDE SEQUENCE [LARGE SCALE GENOMIC DNA]</scope>
    <source>
        <strain evidence="3">PB2801</strain>
    </source>
</reference>
<keyword evidence="3" id="KW-1185">Reference proteome</keyword>
<gene>
    <name evidence="2" type="ORF">CAEBREN_01448</name>
</gene>
<evidence type="ECO:0000313" key="2">
    <source>
        <dbReference type="EMBL" id="EGT43859.1"/>
    </source>
</evidence>
<accession>G0P381</accession>
<proteinExistence type="predicted"/>
<feature type="domain" description="DUF38" evidence="1">
    <location>
        <begin position="81"/>
        <end position="218"/>
    </location>
</feature>
<dbReference type="InterPro" id="IPR002900">
    <property type="entry name" value="DUF38/FTH_CAE_spp"/>
</dbReference>
<dbReference type="Pfam" id="PF01827">
    <property type="entry name" value="FTH"/>
    <property type="match status" value="1"/>
</dbReference>
<dbReference type="EMBL" id="GL380038">
    <property type="protein sequence ID" value="EGT43859.1"/>
    <property type="molecule type" value="Genomic_DNA"/>
</dbReference>
<dbReference type="InParanoid" id="G0P381"/>
<dbReference type="STRING" id="135651.G0P381"/>
<dbReference type="Proteomes" id="UP000008068">
    <property type="component" value="Unassembled WGS sequence"/>
</dbReference>
<evidence type="ECO:0000259" key="1">
    <source>
        <dbReference type="Pfam" id="PF01827"/>
    </source>
</evidence>
<dbReference type="PANTHER" id="PTHR23014">
    <property type="entry name" value="F-BOX A PROTEIN"/>
    <property type="match status" value="1"/>
</dbReference>
<evidence type="ECO:0000313" key="3">
    <source>
        <dbReference type="Proteomes" id="UP000008068"/>
    </source>
</evidence>
<dbReference type="PANTHER" id="PTHR23014:SF1">
    <property type="entry name" value="DUF38 DOMAIN-CONTAINING PROTEIN-RELATED"/>
    <property type="match status" value="1"/>
</dbReference>
<organism evidence="3">
    <name type="scientific">Caenorhabditis brenneri</name>
    <name type="common">Nematode worm</name>
    <dbReference type="NCBI Taxonomy" id="135651"/>
    <lineage>
        <taxon>Eukaryota</taxon>
        <taxon>Metazoa</taxon>
        <taxon>Ecdysozoa</taxon>
        <taxon>Nematoda</taxon>
        <taxon>Chromadorea</taxon>
        <taxon>Rhabditida</taxon>
        <taxon>Rhabditina</taxon>
        <taxon>Rhabditomorpha</taxon>
        <taxon>Rhabditoidea</taxon>
        <taxon>Rhabditidae</taxon>
        <taxon>Peloderinae</taxon>
        <taxon>Caenorhabditis</taxon>
    </lineage>
</organism>
<dbReference type="AlphaFoldDB" id="G0P381"/>
<sequence length="258" mass="28947">MTPVALGEEAGRRICMLTEFMLGKPENDCLMINDGVERLVKGADPFQLAAEHLSIVLKNPDIELEDFWLSGYEGNNGETFTSLLNSAMGDDMFVVNDLKLGPTSVGALLNILPCIVPEELSLIEMDEIEDGEDDDAKIAEIVEMDQWKNVEFFWLWGMKSVPIDSVAHSKRFNVNLNDVTPQEFVRIREVLFKSPNLHFGVISGEGFDLTAIQEALGPSIRPDRPEMKVYAIPDSTSFLSFSFDETHVCIKRHNSEDF</sequence>
<protein>
    <recommendedName>
        <fullName evidence="1">DUF38 domain-containing protein</fullName>
    </recommendedName>
</protein>
<dbReference type="HOGENOM" id="CLU_1078600_0_0_1"/>
<name>G0P381_CAEBE</name>